<accession>A0A077AZJ0</accession>
<keyword evidence="2" id="KW-0732">Signal</keyword>
<protein>
    <submittedName>
        <fullName evidence="3">Uncharacterized protein</fullName>
    </submittedName>
</protein>
<dbReference type="EMBL" id="CP008941">
    <property type="protein sequence ID" value="AIK97118.1"/>
    <property type="molecule type" value="Genomic_DNA"/>
</dbReference>
<dbReference type="HOGENOM" id="CLU_1881960_0_0_5"/>
<dbReference type="Proteomes" id="UP000028926">
    <property type="component" value="Chromosome"/>
</dbReference>
<feature type="chain" id="PRO_5001717109" evidence="2">
    <location>
        <begin position="21"/>
        <end position="135"/>
    </location>
</feature>
<proteinExistence type="predicted"/>
<evidence type="ECO:0000256" key="2">
    <source>
        <dbReference type="SAM" id="SignalP"/>
    </source>
</evidence>
<dbReference type="RefSeq" id="WP_038466236.1">
    <property type="nucleotide sequence ID" value="NZ_CP008941.1"/>
</dbReference>
<keyword evidence="4" id="KW-1185">Reference proteome</keyword>
<feature type="compositionally biased region" description="Polar residues" evidence="1">
    <location>
        <begin position="49"/>
        <end position="71"/>
    </location>
</feature>
<feature type="region of interest" description="Disordered" evidence="1">
    <location>
        <begin position="48"/>
        <end position="71"/>
    </location>
</feature>
<sequence>MKSLLIVIGLKFTLSASVYAGPHYDNADTINPLGGIVQISEPPFKPLETDNQAYDGQNNFSSASREGTALSQEKREQLTRLYHGIMGSDFIFKQFDTERQARYMHDNFKYHQFNEDIAIEEIKEIIFAIKIHQNK</sequence>
<gene>
    <name evidence="3" type="ORF">ID47_10870</name>
</gene>
<evidence type="ECO:0000256" key="1">
    <source>
        <dbReference type="SAM" id="MobiDB-lite"/>
    </source>
</evidence>
<dbReference type="KEGG" id="paca:ID47_10870"/>
<evidence type="ECO:0000313" key="3">
    <source>
        <dbReference type="EMBL" id="AIK97118.1"/>
    </source>
</evidence>
<feature type="signal peptide" evidence="2">
    <location>
        <begin position="1"/>
        <end position="20"/>
    </location>
</feature>
<organism evidence="3 4">
    <name type="scientific">Candidatus Odyssella acanthamoebae</name>
    <dbReference type="NCBI Taxonomy" id="91604"/>
    <lineage>
        <taxon>Bacteria</taxon>
        <taxon>Pseudomonadati</taxon>
        <taxon>Pseudomonadota</taxon>
        <taxon>Alphaproteobacteria</taxon>
        <taxon>Holosporales</taxon>
        <taxon>Candidatus Paracaedibacteraceae</taxon>
        <taxon>Candidatus Odyssella</taxon>
    </lineage>
</organism>
<evidence type="ECO:0000313" key="4">
    <source>
        <dbReference type="Proteomes" id="UP000028926"/>
    </source>
</evidence>
<reference evidence="3 4" key="1">
    <citation type="submission" date="2014-07" db="EMBL/GenBank/DDBJ databases">
        <title>Comparative genomic insights into amoeba endosymbionts belonging to the families of Holosporaceae and Candidatus Midichloriaceae within Rickettsiales.</title>
        <authorList>
            <person name="Wang Z."/>
            <person name="Wu M."/>
        </authorList>
    </citation>
    <scope>NUCLEOTIDE SEQUENCE [LARGE SCALE GENOMIC DNA]</scope>
    <source>
        <strain evidence="3">PRA3</strain>
    </source>
</reference>
<name>A0A077AZJ0_9PROT</name>
<dbReference type="AlphaFoldDB" id="A0A077AZJ0"/>